<organism evidence="5 6">
    <name type="scientific">Yersinia canariae</name>
    <dbReference type="NCBI Taxonomy" id="2607663"/>
    <lineage>
        <taxon>Bacteria</taxon>
        <taxon>Pseudomonadati</taxon>
        <taxon>Pseudomonadota</taxon>
        <taxon>Gammaproteobacteria</taxon>
        <taxon>Enterobacterales</taxon>
        <taxon>Yersiniaceae</taxon>
        <taxon>Yersinia</taxon>
    </lineage>
</organism>
<evidence type="ECO:0000259" key="4">
    <source>
        <dbReference type="PROSITE" id="PS01124"/>
    </source>
</evidence>
<dbReference type="PANTHER" id="PTHR46796">
    <property type="entry name" value="HTH-TYPE TRANSCRIPTIONAL ACTIVATOR RHAS-RELATED"/>
    <property type="match status" value="1"/>
</dbReference>
<evidence type="ECO:0000256" key="2">
    <source>
        <dbReference type="ARBA" id="ARBA00023125"/>
    </source>
</evidence>
<dbReference type="Gene3D" id="1.10.10.60">
    <property type="entry name" value="Homeodomain-like"/>
    <property type="match status" value="1"/>
</dbReference>
<dbReference type="InterPro" id="IPR018060">
    <property type="entry name" value="HTH_AraC"/>
</dbReference>
<feature type="domain" description="HTH araC/xylS-type" evidence="4">
    <location>
        <begin position="137"/>
        <end position="251"/>
    </location>
</feature>
<evidence type="ECO:0000256" key="3">
    <source>
        <dbReference type="ARBA" id="ARBA00023163"/>
    </source>
</evidence>
<dbReference type="KEGG" id="yca:F0T03_07100"/>
<name>A0A857EXF3_9GAMM</name>
<dbReference type="AlphaFoldDB" id="A0A857EXF3"/>
<proteinExistence type="predicted"/>
<accession>A0A857EXF3</accession>
<keyword evidence="6" id="KW-1185">Reference proteome</keyword>
<dbReference type="RefSeq" id="WP_159677563.1">
    <property type="nucleotide sequence ID" value="NZ_CP043727.1"/>
</dbReference>
<gene>
    <name evidence="5" type="ORF">F0T03_07100</name>
</gene>
<sequence>MQCRRYHPSPDLEPWLAHCWEWRFNKSHVIPEIFPGTGAEILFNLGDNISITSVSRLGFSESFSVNSGAAVLLCPRHAHLSFSASGCIHILSLRLRSASCFELFGIPLEHISDQVLQLDELGISLPAIELVYEQGAGALGQWMRQQLARRPRRELDLLRPIEKLYHGLSYSEFLQLSGISPRTLQRQFRSYIGVDARYFQRTARFQRTLRKLLTGTPLLDTLLDGGYCDQSHFIKSCQFFTQRSPGHLLTPEQMTLNHYNPQISRLAGFI</sequence>
<dbReference type="InterPro" id="IPR050204">
    <property type="entry name" value="AraC_XylS_family_regulators"/>
</dbReference>
<dbReference type="InterPro" id="IPR046532">
    <property type="entry name" value="DUF6597"/>
</dbReference>
<evidence type="ECO:0000256" key="1">
    <source>
        <dbReference type="ARBA" id="ARBA00023015"/>
    </source>
</evidence>
<keyword evidence="3" id="KW-0804">Transcription</keyword>
<dbReference type="PROSITE" id="PS01124">
    <property type="entry name" value="HTH_ARAC_FAMILY_2"/>
    <property type="match status" value="1"/>
</dbReference>
<evidence type="ECO:0000313" key="6">
    <source>
        <dbReference type="Proteomes" id="UP000464402"/>
    </source>
</evidence>
<dbReference type="SMART" id="SM00342">
    <property type="entry name" value="HTH_ARAC"/>
    <property type="match status" value="1"/>
</dbReference>
<keyword evidence="1" id="KW-0805">Transcription regulation</keyword>
<dbReference type="GO" id="GO:0003700">
    <property type="term" value="F:DNA-binding transcription factor activity"/>
    <property type="evidence" value="ECO:0007669"/>
    <property type="project" value="InterPro"/>
</dbReference>
<protein>
    <submittedName>
        <fullName evidence="5">AraC family transcriptional regulator</fullName>
    </submittedName>
</protein>
<reference evidence="6" key="1">
    <citation type="submission" date="2019-09" db="EMBL/GenBank/DDBJ databases">
        <title>Yersinia canariae sp. nov., isolated from a human yersiniosis case.</title>
        <authorList>
            <person name="Nguyen S.V."/>
            <person name="Greig D."/>
            <person name="Hurley D."/>
            <person name="Cao Y."/>
            <person name="McCabe E."/>
            <person name="Mitchell M."/>
            <person name="Jenkins C."/>
            <person name="Fanning S."/>
        </authorList>
    </citation>
    <scope>NUCLEOTIDE SEQUENCE [LARGE SCALE GENOMIC DNA]</scope>
    <source>
        <strain evidence="6">NCTC 14382</strain>
    </source>
</reference>
<dbReference type="EMBL" id="CP043727">
    <property type="protein sequence ID" value="QHB31948.1"/>
    <property type="molecule type" value="Genomic_DNA"/>
</dbReference>
<dbReference type="GO" id="GO:0043565">
    <property type="term" value="F:sequence-specific DNA binding"/>
    <property type="evidence" value="ECO:0007669"/>
    <property type="project" value="InterPro"/>
</dbReference>
<dbReference type="Proteomes" id="UP000464402">
    <property type="component" value="Chromosome"/>
</dbReference>
<dbReference type="Pfam" id="PF20240">
    <property type="entry name" value="DUF6597"/>
    <property type="match status" value="1"/>
</dbReference>
<dbReference type="Pfam" id="PF12833">
    <property type="entry name" value="HTH_18"/>
    <property type="match status" value="1"/>
</dbReference>
<evidence type="ECO:0000313" key="5">
    <source>
        <dbReference type="EMBL" id="QHB31948.1"/>
    </source>
</evidence>
<keyword evidence="2" id="KW-0238">DNA-binding</keyword>